<feature type="region of interest" description="Disordered" evidence="1">
    <location>
        <begin position="275"/>
        <end position="311"/>
    </location>
</feature>
<evidence type="ECO:0000313" key="3">
    <source>
        <dbReference type="Proteomes" id="UP001437256"/>
    </source>
</evidence>
<feature type="compositionally biased region" description="Polar residues" evidence="1">
    <location>
        <begin position="287"/>
        <end position="296"/>
    </location>
</feature>
<dbReference type="EMBL" id="JBBXMP010000060">
    <property type="protein sequence ID" value="KAL0064523.1"/>
    <property type="molecule type" value="Genomic_DNA"/>
</dbReference>
<feature type="compositionally biased region" description="Acidic residues" evidence="1">
    <location>
        <begin position="412"/>
        <end position="423"/>
    </location>
</feature>
<proteinExistence type="predicted"/>
<reference evidence="2 3" key="1">
    <citation type="submission" date="2024-05" db="EMBL/GenBank/DDBJ databases">
        <title>A draft genome resource for the thread blight pathogen Marasmius tenuissimus strain MS-2.</title>
        <authorList>
            <person name="Yulfo-Soto G.E."/>
            <person name="Baruah I.K."/>
            <person name="Amoako-Attah I."/>
            <person name="Bukari Y."/>
            <person name="Meinhardt L.W."/>
            <person name="Bailey B.A."/>
            <person name="Cohen S.P."/>
        </authorList>
    </citation>
    <scope>NUCLEOTIDE SEQUENCE [LARGE SCALE GENOMIC DNA]</scope>
    <source>
        <strain evidence="2 3">MS-2</strain>
    </source>
</reference>
<feature type="compositionally biased region" description="Polar residues" evidence="1">
    <location>
        <begin position="365"/>
        <end position="375"/>
    </location>
</feature>
<name>A0ABR2ZSZ6_9AGAR</name>
<protein>
    <submittedName>
        <fullName evidence="2">Uncharacterized protein</fullName>
    </submittedName>
</protein>
<dbReference type="Pfam" id="PF20414">
    <property type="entry name" value="DUF6698"/>
    <property type="match status" value="1"/>
</dbReference>
<evidence type="ECO:0000256" key="1">
    <source>
        <dbReference type="SAM" id="MobiDB-lite"/>
    </source>
</evidence>
<sequence>MTAQPWPPTLLDIQGERPPFGPLDPLCYSSAENITLGPRTELWDILPSIEHRDMVKSGYPKWYSTFKTAMGQQRNTAISTLKSHAHLAYTDRNADSFLRGDPSPRKTPEVKALLGAKPDNTHLLLPPLLYPGFTVQRNQQFRSQEVMALGKLLLFGPTSLKPRAIPTKKTLGELWKLKTTPPGLIAFLCVFVRFLFSEDKEFRSTGTSSGIKYEADFHSYKRLIISKIDSEHTKKLLQLWDAYLFGKPSPDGRSGKAAAAGSEEDDEVAAALADLSDGPTDDDKVPTETQPCSQVPDTIPASPDPSSPVAVVLDRPKSLEPAVQPYVGDVPFASSPASAPAPDATTHVDQAVPIQALKARRSGRNLGSSSKSDTGSEPRGSTEVQVRARTTKPRGGARGAAKKKAAAREVVNLEDIEDDEDSN</sequence>
<accession>A0ABR2ZSZ6</accession>
<gene>
    <name evidence="2" type="ORF">AAF712_008468</name>
</gene>
<organism evidence="2 3">
    <name type="scientific">Marasmius tenuissimus</name>
    <dbReference type="NCBI Taxonomy" id="585030"/>
    <lineage>
        <taxon>Eukaryota</taxon>
        <taxon>Fungi</taxon>
        <taxon>Dikarya</taxon>
        <taxon>Basidiomycota</taxon>
        <taxon>Agaricomycotina</taxon>
        <taxon>Agaricomycetes</taxon>
        <taxon>Agaricomycetidae</taxon>
        <taxon>Agaricales</taxon>
        <taxon>Marasmiineae</taxon>
        <taxon>Marasmiaceae</taxon>
        <taxon>Marasmius</taxon>
    </lineage>
</organism>
<feature type="region of interest" description="Disordered" evidence="1">
    <location>
        <begin position="334"/>
        <end position="423"/>
    </location>
</feature>
<dbReference type="InterPro" id="IPR046521">
    <property type="entry name" value="DUF6698"/>
</dbReference>
<comment type="caution">
    <text evidence="2">The sequence shown here is derived from an EMBL/GenBank/DDBJ whole genome shotgun (WGS) entry which is preliminary data.</text>
</comment>
<keyword evidence="3" id="KW-1185">Reference proteome</keyword>
<evidence type="ECO:0000313" key="2">
    <source>
        <dbReference type="EMBL" id="KAL0064523.1"/>
    </source>
</evidence>
<dbReference type="Proteomes" id="UP001437256">
    <property type="component" value="Unassembled WGS sequence"/>
</dbReference>